<keyword evidence="2" id="KW-0472">Membrane</keyword>
<feature type="transmembrane region" description="Helical" evidence="2">
    <location>
        <begin position="177"/>
        <end position="199"/>
    </location>
</feature>
<dbReference type="HOGENOM" id="CLU_1148108_0_0_1"/>
<feature type="compositionally biased region" description="Basic and acidic residues" evidence="1">
    <location>
        <begin position="1"/>
        <end position="21"/>
    </location>
</feature>
<evidence type="ECO:0000313" key="4">
    <source>
        <dbReference type="EMBL" id="KAF1760411.1"/>
    </source>
</evidence>
<feature type="region of interest" description="Disordered" evidence="1">
    <location>
        <begin position="1"/>
        <end position="42"/>
    </location>
</feature>
<evidence type="ECO:0000313" key="5">
    <source>
        <dbReference type="Proteomes" id="UP000008281"/>
    </source>
</evidence>
<keyword evidence="5" id="KW-1185">Reference proteome</keyword>
<protein>
    <submittedName>
        <fullName evidence="3">Uncharacterized protein</fullName>
    </submittedName>
</protein>
<gene>
    <name evidence="3" type="ORF">CRE_24775</name>
    <name evidence="4" type="ORF">GCK72_008660</name>
</gene>
<dbReference type="GeneID" id="9823139"/>
<organism evidence="5">
    <name type="scientific">Caenorhabditis remanei</name>
    <name type="common">Caenorhabditis vulgaris</name>
    <dbReference type="NCBI Taxonomy" id="31234"/>
    <lineage>
        <taxon>Eukaryota</taxon>
        <taxon>Metazoa</taxon>
        <taxon>Ecdysozoa</taxon>
        <taxon>Nematoda</taxon>
        <taxon>Chromadorea</taxon>
        <taxon>Rhabditida</taxon>
        <taxon>Rhabditina</taxon>
        <taxon>Rhabditomorpha</taxon>
        <taxon>Rhabditoidea</taxon>
        <taxon>Rhabditidae</taxon>
        <taxon>Peloderinae</taxon>
        <taxon>Caenorhabditis</taxon>
    </lineage>
</organism>
<accession>E3NCU0</accession>
<dbReference type="EMBL" id="DS268602">
    <property type="protein sequence ID" value="EFO93323.1"/>
    <property type="molecule type" value="Genomic_DNA"/>
</dbReference>
<reference evidence="3" key="1">
    <citation type="submission" date="2007-07" db="EMBL/GenBank/DDBJ databases">
        <title>PCAP assembly of the Caenorhabditis remanei genome.</title>
        <authorList>
            <consortium name="The Caenorhabditis remanei Sequencing Consortium"/>
            <person name="Wilson R.K."/>
        </authorList>
    </citation>
    <scope>NUCLEOTIDE SEQUENCE [LARGE SCALE GENOMIC DNA]</scope>
    <source>
        <strain evidence="3">PB4641</strain>
    </source>
</reference>
<keyword evidence="2" id="KW-0812">Transmembrane</keyword>
<evidence type="ECO:0000256" key="2">
    <source>
        <dbReference type="SAM" id="Phobius"/>
    </source>
</evidence>
<dbReference type="AlphaFoldDB" id="E3NCU0"/>
<evidence type="ECO:0000313" key="6">
    <source>
        <dbReference type="Proteomes" id="UP000483820"/>
    </source>
</evidence>
<dbReference type="KEGG" id="crq:GCK72_008660"/>
<feature type="transmembrane region" description="Helical" evidence="2">
    <location>
        <begin position="147"/>
        <end position="165"/>
    </location>
</feature>
<dbReference type="RefSeq" id="XP_003093765.1">
    <property type="nucleotide sequence ID" value="XM_003093717.1"/>
</dbReference>
<dbReference type="OrthoDB" id="10659712at2759"/>
<evidence type="ECO:0000256" key="1">
    <source>
        <dbReference type="SAM" id="MobiDB-lite"/>
    </source>
</evidence>
<feature type="compositionally biased region" description="Low complexity" evidence="1">
    <location>
        <begin position="33"/>
        <end position="42"/>
    </location>
</feature>
<dbReference type="Proteomes" id="UP000008281">
    <property type="component" value="Unassembled WGS sequence"/>
</dbReference>
<name>E3NCU0_CAERE</name>
<reference evidence="4 6" key="2">
    <citation type="submission" date="2019-12" db="EMBL/GenBank/DDBJ databases">
        <title>Chromosome-level assembly of the Caenorhabditis remanei genome.</title>
        <authorList>
            <person name="Teterina A.A."/>
            <person name="Willis J.H."/>
            <person name="Phillips P.C."/>
        </authorList>
    </citation>
    <scope>NUCLEOTIDE SEQUENCE [LARGE SCALE GENOMIC DNA]</scope>
    <source>
        <strain evidence="4 6">PX506</strain>
        <tissue evidence="4">Whole organism</tissue>
    </source>
</reference>
<proteinExistence type="predicted"/>
<dbReference type="EMBL" id="WUAV01000003">
    <property type="protein sequence ID" value="KAF1760411.1"/>
    <property type="molecule type" value="Genomic_DNA"/>
</dbReference>
<dbReference type="CTD" id="9823139"/>
<dbReference type="Proteomes" id="UP000483820">
    <property type="component" value="Chromosome III"/>
</dbReference>
<evidence type="ECO:0000313" key="3">
    <source>
        <dbReference type="EMBL" id="EFO93323.1"/>
    </source>
</evidence>
<sequence length="242" mass="28591">MPRRMKNCEAEGQYKHPRTQEFRPSARRRQRIQKQQITKQIQTDEVPVISSPTENESPMCEATKTNGKRDPFEIWKEEIDNYKEAKKRAFYGFLVFVRIYIWRTKFVELEILNSIIFGLLAAVAQAEERVYREEDKKRWIKCWSRTYFYRNLWFFCFMIYMVHMAELQDMDKITGGTMAICLAIKFCFAMVGSNLGAYIGQFETILRDEHVGGATGGLLGFVIGEVWLKHYPPVSRFGKREY</sequence>
<keyword evidence="2" id="KW-1133">Transmembrane helix</keyword>